<feature type="compositionally biased region" description="Polar residues" evidence="1">
    <location>
        <begin position="787"/>
        <end position="805"/>
    </location>
</feature>
<reference evidence="3" key="2">
    <citation type="journal article" date="2018" name="Nat. Commun.">
        <title>Extreme sensitivity to ultraviolet light in the fungal pathogen causing white-nose syndrome of bats.</title>
        <authorList>
            <person name="Palmer J.M."/>
            <person name="Drees K.P."/>
            <person name="Foster J.T."/>
            <person name="Lindner D.L."/>
        </authorList>
    </citation>
    <scope>NUCLEOTIDE SEQUENCE [LARGE SCALE GENOMIC DNA]</scope>
    <source>
        <strain evidence="3">UAMH 10579</strain>
    </source>
</reference>
<feature type="compositionally biased region" description="Gly residues" evidence="1">
    <location>
        <begin position="68"/>
        <end position="79"/>
    </location>
</feature>
<proteinExistence type="predicted"/>
<feature type="compositionally biased region" description="Basic and acidic residues" evidence="1">
    <location>
        <begin position="990"/>
        <end position="1002"/>
    </location>
</feature>
<feature type="compositionally biased region" description="Basic and acidic residues" evidence="1">
    <location>
        <begin position="1245"/>
        <end position="1254"/>
    </location>
</feature>
<feature type="compositionally biased region" description="Basic and acidic residues" evidence="1">
    <location>
        <begin position="1214"/>
        <end position="1231"/>
    </location>
</feature>
<feature type="compositionally biased region" description="Polar residues" evidence="1">
    <location>
        <begin position="737"/>
        <end position="751"/>
    </location>
</feature>
<dbReference type="Proteomes" id="UP000091956">
    <property type="component" value="Unassembled WGS sequence"/>
</dbReference>
<keyword evidence="3" id="KW-1185">Reference proteome</keyword>
<feature type="compositionally biased region" description="Acidic residues" evidence="1">
    <location>
        <begin position="1162"/>
        <end position="1181"/>
    </location>
</feature>
<feature type="region of interest" description="Disordered" evidence="1">
    <location>
        <begin position="470"/>
        <end position="520"/>
    </location>
</feature>
<evidence type="ECO:0000313" key="3">
    <source>
        <dbReference type="Proteomes" id="UP000091956"/>
    </source>
</evidence>
<feature type="compositionally biased region" description="Basic residues" evidence="1">
    <location>
        <begin position="559"/>
        <end position="572"/>
    </location>
</feature>
<feature type="region of interest" description="Disordered" evidence="1">
    <location>
        <begin position="1400"/>
        <end position="1433"/>
    </location>
</feature>
<gene>
    <name evidence="2" type="ORF">VE01_03662</name>
</gene>
<dbReference type="STRING" id="342668.A0A1B8GS07"/>
<reference evidence="2 3" key="1">
    <citation type="submission" date="2016-03" db="EMBL/GenBank/DDBJ databases">
        <title>Comparative genomics of Pseudogymnoascus destructans, the fungus causing white-nose syndrome of bats.</title>
        <authorList>
            <person name="Palmer J.M."/>
            <person name="Drees K.P."/>
            <person name="Foster J.T."/>
            <person name="Lindner D.L."/>
        </authorList>
    </citation>
    <scope>NUCLEOTIDE SEQUENCE [LARGE SCALE GENOMIC DNA]</scope>
    <source>
        <strain evidence="2 3">UAMH 10579</strain>
    </source>
</reference>
<evidence type="ECO:0000313" key="2">
    <source>
        <dbReference type="EMBL" id="OBT98618.1"/>
    </source>
</evidence>
<feature type="compositionally biased region" description="Low complexity" evidence="1">
    <location>
        <begin position="933"/>
        <end position="943"/>
    </location>
</feature>
<feature type="compositionally biased region" description="Basic residues" evidence="1">
    <location>
        <begin position="1415"/>
        <end position="1433"/>
    </location>
</feature>
<protein>
    <submittedName>
        <fullName evidence="2">Uncharacterized protein</fullName>
    </submittedName>
</protein>
<organism evidence="2 3">
    <name type="scientific">Pseudogymnoascus verrucosus</name>
    <dbReference type="NCBI Taxonomy" id="342668"/>
    <lineage>
        <taxon>Eukaryota</taxon>
        <taxon>Fungi</taxon>
        <taxon>Dikarya</taxon>
        <taxon>Ascomycota</taxon>
        <taxon>Pezizomycotina</taxon>
        <taxon>Leotiomycetes</taxon>
        <taxon>Thelebolales</taxon>
        <taxon>Thelebolaceae</taxon>
        <taxon>Pseudogymnoascus</taxon>
    </lineage>
</organism>
<feature type="region of interest" description="Disordered" evidence="1">
    <location>
        <begin position="1"/>
        <end position="123"/>
    </location>
</feature>
<dbReference type="GeneID" id="28837048"/>
<feature type="compositionally biased region" description="Acidic residues" evidence="1">
    <location>
        <begin position="980"/>
        <end position="989"/>
    </location>
</feature>
<accession>A0A1B8GS07</accession>
<feature type="compositionally biased region" description="Acidic residues" evidence="1">
    <location>
        <begin position="1195"/>
        <end position="1213"/>
    </location>
</feature>
<feature type="region of interest" description="Disordered" evidence="1">
    <location>
        <begin position="922"/>
        <end position="1255"/>
    </location>
</feature>
<feature type="compositionally biased region" description="Basic and acidic residues" evidence="1">
    <location>
        <begin position="1126"/>
        <end position="1144"/>
    </location>
</feature>
<feature type="compositionally biased region" description="Basic and acidic residues" evidence="1">
    <location>
        <begin position="1"/>
        <end position="67"/>
    </location>
</feature>
<feature type="compositionally biased region" description="Basic and acidic residues" evidence="1">
    <location>
        <begin position="769"/>
        <end position="778"/>
    </location>
</feature>
<dbReference type="RefSeq" id="XP_018132351.1">
    <property type="nucleotide sequence ID" value="XM_018273147.1"/>
</dbReference>
<sequence>MKEQTKEQTKERTKRQTKEQTKNQTSEERRPSDLGRLVEETRLAEDDSTIQERKLSVARRWAERLSEDGGGPEDPGGGSPTDDDERPISLIDLEATELPRTTKKRHVTEEFSMTPDGMAEAEEELAEEERHVTEEFSVTTVGMLEAEEELAEEERHVTEEFSVTTVGMLEAEEDLANTETSWSIDWTVTSSELAELKKEEAERMAKEDREIAEEHTIQLAMEDDYYNTTVRTYDLILQGYCNDILYAAVWREQEWPQGPLYSSILAPVRKENAMEAGVGNTDARDKKAIEAPADGGAAGVPVAAPAGNDKPLPMAGVLESDRRGAMDTGTVTIPTKLVPRTDYDKVLLGMEDVAFIQEVADACTENVERRMEGGKIYLAVKAAMGDECVGTYQCISGQMGLVITNFIICFVGAVLNPLQKEQHEIKLERKLASTQAWIKESGAALATLWPGDVLGPTAWPEDAQALTGGGLEVDDFGGLNDAQTPLPTLDTPDISQPSNRRRGTGRASRSGKVMGRRRARGGVVEGFAEDLNNAEAPILPPVSKPLDPEASCNDGSAKRGGRPRGSRGRGKNRGRDVGRGGGCAETSTLPRLVDQSLMHNGPQLNKGNRPIAPKAMGGLTGGAVEAVAEDPILPQVLDKSQVRDGSQLGIKTRQSAPLAMENHLQTTEGVARGFCGTPLPPPALDKSQVHDGSQLGIKSRKSVHWAMESHLQTTEGVSRGFHGSSISSPALDKSRMYDSSQLGVKTRQSATEGVVRGSAETRTLPPTVDKSRKSDSSKLGKRKRGSDSQIIGSRTTEGDTESSAKSPILPPTVDKPRLPNASQLGKRKRESDSEAVGSHLRTAEGAVEGSAEVSAEGSKDAETPLRSSSGADSRSDASHLDSLPVLSPQPVNSNKRSLRPVQLFSNHNLIVPIDTMARKIKSENLDEGDGSYRSRASSPTTPKRTTRSSSKRPSDVAKLSERSPGSNKKQRKSVKPIPIQDDEDEDNESDDHGDTTGEHTEGAEDDDETMVEKQLVSVQKEQQRKANMLRNEELTRKQEDNRRRERERQLRMKEHRDELRRQEQQRQEQERQEQERQEQARQEQGRREKERQKQERQEQERKKGLFQQQESIAMMHRVKQQMDQARLAKERKEAREERDRRLAEEQEAQEQDAAAAKRLRGEEEESDDDYEDGDDEDESEEEGLKAGVKKTKSEEEIEDESEDDEDEDEDSEEEGQKPNEEDAKAEENRDGDSDEDSYDDEDGAYDEKEEKIDKNPVLGANVPKLAKPLVAGDGCACLRCLKNLAVSPVFSCDFTDNPLKCKRCSSLGGGCIPVPASVLDAARKLSMLQKFHDAADPKTREAIRIRVKADADAISDKIRLEETNRRQTRDDRYRAILVGQVGIKNKQDEILKLLRASLSSRQADGTGSVVPGRVGKGKKGAHKRAQKRAKKRS</sequence>
<name>A0A1B8GS07_9PEZI</name>
<feature type="region of interest" description="Disordered" evidence="1">
    <location>
        <begin position="715"/>
        <end position="907"/>
    </location>
</feature>
<feature type="region of interest" description="Disordered" evidence="1">
    <location>
        <begin position="536"/>
        <end position="588"/>
    </location>
</feature>
<feature type="compositionally biased region" description="Basic and acidic residues" evidence="1">
    <location>
        <begin position="952"/>
        <end position="961"/>
    </location>
</feature>
<dbReference type="OrthoDB" id="3440481at2759"/>
<feature type="compositionally biased region" description="Basic and acidic residues" evidence="1">
    <location>
        <begin position="1030"/>
        <end position="1103"/>
    </location>
</feature>
<feature type="compositionally biased region" description="Acidic residues" evidence="1">
    <location>
        <begin position="1232"/>
        <end position="1244"/>
    </location>
</feature>
<evidence type="ECO:0000256" key="1">
    <source>
        <dbReference type="SAM" id="MobiDB-lite"/>
    </source>
</evidence>
<dbReference type="EMBL" id="KV460216">
    <property type="protein sequence ID" value="OBT98618.1"/>
    <property type="molecule type" value="Genomic_DNA"/>
</dbReference>